<evidence type="ECO:0000313" key="1">
    <source>
        <dbReference type="EMBL" id="AKA26223.1"/>
    </source>
</evidence>
<dbReference type="KEGG" id="pcz:PCL1606_47770"/>
<name>A0A0D5Y4H9_9PSED</name>
<proteinExistence type="predicted"/>
<sequence length="41" mass="4636">MQTKPFHRMPRSSSRLSTRWLNDGLSIGSTREAERSSGTLT</sequence>
<reference evidence="1 2" key="1">
    <citation type="journal article" date="2015" name="Mol. Plant Microbe Interact.">
        <title>Comparative Genomic Analysis of Pseudomonas chlororaphis PCL1606 Reveals New Insight into Antifungal Compounds Involved in Biocontrol.</title>
        <authorList>
            <person name="Calderon C.E."/>
            <person name="Ramos C."/>
            <person name="de Vicente A."/>
            <person name="Cazorla F.M."/>
        </authorList>
    </citation>
    <scope>NUCLEOTIDE SEQUENCE [LARGE SCALE GENOMIC DNA]</scope>
    <source>
        <strain evidence="1 2">PCL1606</strain>
    </source>
</reference>
<dbReference type="Proteomes" id="UP000032748">
    <property type="component" value="Chromosome"/>
</dbReference>
<gene>
    <name evidence="1" type="ORF">PCL1606_47770</name>
</gene>
<dbReference type="EMBL" id="CP011110">
    <property type="protein sequence ID" value="AKA26223.1"/>
    <property type="molecule type" value="Genomic_DNA"/>
</dbReference>
<dbReference type="PATRIC" id="fig|587753.10.peg.4770"/>
<evidence type="ECO:0000313" key="2">
    <source>
        <dbReference type="Proteomes" id="UP000032748"/>
    </source>
</evidence>
<protein>
    <submittedName>
        <fullName evidence="1">Uncharacterized protein</fullName>
    </submittedName>
</protein>
<organism evidence="1 2">
    <name type="scientific">Pseudomonas chlororaphis</name>
    <dbReference type="NCBI Taxonomy" id="587753"/>
    <lineage>
        <taxon>Bacteria</taxon>
        <taxon>Pseudomonadati</taxon>
        <taxon>Pseudomonadota</taxon>
        <taxon>Gammaproteobacteria</taxon>
        <taxon>Pseudomonadales</taxon>
        <taxon>Pseudomonadaceae</taxon>
        <taxon>Pseudomonas</taxon>
    </lineage>
</organism>
<accession>A0A0D5Y4H9</accession>
<dbReference type="AlphaFoldDB" id="A0A0D5Y4H9"/>